<evidence type="ECO:0008006" key="4">
    <source>
        <dbReference type="Google" id="ProtNLM"/>
    </source>
</evidence>
<evidence type="ECO:0000256" key="1">
    <source>
        <dbReference type="SAM" id="MobiDB-lite"/>
    </source>
</evidence>
<feature type="region of interest" description="Disordered" evidence="1">
    <location>
        <begin position="224"/>
        <end position="260"/>
    </location>
</feature>
<feature type="region of interest" description="Disordered" evidence="1">
    <location>
        <begin position="54"/>
        <end position="201"/>
    </location>
</feature>
<evidence type="ECO:0000313" key="3">
    <source>
        <dbReference type="Proteomes" id="UP000829685"/>
    </source>
</evidence>
<accession>A0A9Q0APC4</accession>
<feature type="compositionally biased region" description="Basic and acidic residues" evidence="1">
    <location>
        <begin position="250"/>
        <end position="260"/>
    </location>
</feature>
<sequence length="260" mass="27274">MSKGGGSWTDAERYQLMAKAFQQLESKGAKLDLQKLANEMPGRTPKAISHMITNIRKAANKGGAPSTPTKASGGRARSTGKAISRTMSHRPADDVLLSATVSSTSSKRKASQLSQMESADEADDADGDIEPETPSKKLKTEPTAAASKKPKNGKSLMPPPPRPAIPEAAPEAACDAVRETVVVNSDGGAGGDNKNNTNHASMPTATLDQIYDVIANAHFAAEAAGGGYSGIKQESAVEIDDDDDTAKEEEEYKSYDEGVI</sequence>
<dbReference type="EMBL" id="JAFIMR010000006">
    <property type="protein sequence ID" value="KAI1877517.1"/>
    <property type="molecule type" value="Genomic_DNA"/>
</dbReference>
<feature type="compositionally biased region" description="Low complexity" evidence="1">
    <location>
        <begin position="95"/>
        <end position="105"/>
    </location>
</feature>
<gene>
    <name evidence="2" type="ORF">JX265_003525</name>
</gene>
<dbReference type="Proteomes" id="UP000829685">
    <property type="component" value="Unassembled WGS sequence"/>
</dbReference>
<feature type="compositionally biased region" description="Acidic residues" evidence="1">
    <location>
        <begin position="237"/>
        <end position="249"/>
    </location>
</feature>
<evidence type="ECO:0000313" key="2">
    <source>
        <dbReference type="EMBL" id="KAI1877517.1"/>
    </source>
</evidence>
<reference evidence="2" key="1">
    <citation type="submission" date="2021-03" db="EMBL/GenBank/DDBJ databases">
        <title>Revisited historic fungal species revealed as producer of novel bioactive compounds through whole genome sequencing and comparative genomics.</title>
        <authorList>
            <person name="Vignolle G.A."/>
            <person name="Hochenegger N."/>
            <person name="Mach R.L."/>
            <person name="Mach-Aigner A.R."/>
            <person name="Javad Rahimi M."/>
            <person name="Salim K.A."/>
            <person name="Chan C.M."/>
            <person name="Lim L.B.L."/>
            <person name="Cai F."/>
            <person name="Druzhinina I.S."/>
            <person name="U'Ren J.M."/>
            <person name="Derntl C."/>
        </authorList>
    </citation>
    <scope>NUCLEOTIDE SEQUENCE</scope>
    <source>
        <strain evidence="2">TUCIM 5799</strain>
    </source>
</reference>
<keyword evidence="3" id="KW-1185">Reference proteome</keyword>
<organism evidence="2 3">
    <name type="scientific">Neoarthrinium moseri</name>
    <dbReference type="NCBI Taxonomy" id="1658444"/>
    <lineage>
        <taxon>Eukaryota</taxon>
        <taxon>Fungi</taxon>
        <taxon>Dikarya</taxon>
        <taxon>Ascomycota</taxon>
        <taxon>Pezizomycotina</taxon>
        <taxon>Sordariomycetes</taxon>
        <taxon>Xylariomycetidae</taxon>
        <taxon>Amphisphaeriales</taxon>
        <taxon>Apiosporaceae</taxon>
        <taxon>Neoarthrinium</taxon>
    </lineage>
</organism>
<proteinExistence type="predicted"/>
<dbReference type="AlphaFoldDB" id="A0A9Q0APC4"/>
<comment type="caution">
    <text evidence="2">The sequence shown here is derived from an EMBL/GenBank/DDBJ whole genome shotgun (WGS) entry which is preliminary data.</text>
</comment>
<feature type="compositionally biased region" description="Acidic residues" evidence="1">
    <location>
        <begin position="118"/>
        <end position="131"/>
    </location>
</feature>
<protein>
    <recommendedName>
        <fullName evidence="4">Myb-like domain-containing protein</fullName>
    </recommendedName>
</protein>
<name>A0A9Q0APC4_9PEZI</name>